<feature type="transmembrane region" description="Helical" evidence="9">
    <location>
        <begin position="266"/>
        <end position="286"/>
    </location>
</feature>
<dbReference type="EMBL" id="BOPF01000007">
    <property type="protein sequence ID" value="GIJ45624.1"/>
    <property type="molecule type" value="Genomic_DNA"/>
</dbReference>
<comment type="subcellular location">
    <subcellularLocation>
        <location evidence="1">Cell membrane</location>
        <topology evidence="1">Multi-pass membrane protein</topology>
    </subcellularLocation>
</comment>
<comment type="caution">
    <text evidence="10">The sequence shown here is derived from an EMBL/GenBank/DDBJ whole genome shotgun (WGS) entry which is preliminary data.</text>
</comment>
<feature type="transmembrane region" description="Helical" evidence="9">
    <location>
        <begin position="176"/>
        <end position="197"/>
    </location>
</feature>
<evidence type="ECO:0000313" key="10">
    <source>
        <dbReference type="EMBL" id="GIJ45624.1"/>
    </source>
</evidence>
<feature type="transmembrane region" description="Helical" evidence="9">
    <location>
        <begin position="99"/>
        <end position="119"/>
    </location>
</feature>
<evidence type="ECO:0000256" key="4">
    <source>
        <dbReference type="ARBA" id="ARBA00022692"/>
    </source>
</evidence>
<feature type="transmembrane region" description="Helical" evidence="9">
    <location>
        <begin position="75"/>
        <end position="92"/>
    </location>
</feature>
<feature type="transmembrane region" description="Helical" evidence="9">
    <location>
        <begin position="204"/>
        <end position="221"/>
    </location>
</feature>
<evidence type="ECO:0000256" key="5">
    <source>
        <dbReference type="ARBA" id="ARBA00022989"/>
    </source>
</evidence>
<dbReference type="Proteomes" id="UP000619260">
    <property type="component" value="Unassembled WGS sequence"/>
</dbReference>
<feature type="transmembrane region" description="Helical" evidence="9">
    <location>
        <begin position="12"/>
        <end position="33"/>
    </location>
</feature>
<evidence type="ECO:0008006" key="12">
    <source>
        <dbReference type="Google" id="ProtNLM"/>
    </source>
</evidence>
<dbReference type="PROSITE" id="PS51257">
    <property type="entry name" value="PROKAR_LIPOPROTEIN"/>
    <property type="match status" value="1"/>
</dbReference>
<keyword evidence="2" id="KW-1003">Cell membrane</keyword>
<evidence type="ECO:0000256" key="6">
    <source>
        <dbReference type="ARBA" id="ARBA00023136"/>
    </source>
</evidence>
<dbReference type="GO" id="GO:0016758">
    <property type="term" value="F:hexosyltransferase activity"/>
    <property type="evidence" value="ECO:0007669"/>
    <property type="project" value="InterPro"/>
</dbReference>
<feature type="region of interest" description="Disordered" evidence="8">
    <location>
        <begin position="420"/>
        <end position="443"/>
    </location>
</feature>
<dbReference type="AlphaFoldDB" id="A0A8J4DPL3"/>
<keyword evidence="3" id="KW-0808">Transferase</keyword>
<feature type="transmembrane region" description="Helical" evidence="9">
    <location>
        <begin position="344"/>
        <end position="364"/>
    </location>
</feature>
<dbReference type="RefSeq" id="WP_203899136.1">
    <property type="nucleotide sequence ID" value="NZ_BOPF01000007.1"/>
</dbReference>
<evidence type="ECO:0000256" key="3">
    <source>
        <dbReference type="ARBA" id="ARBA00022679"/>
    </source>
</evidence>
<proteinExistence type="inferred from homology"/>
<accession>A0A8J4DPL3</accession>
<evidence type="ECO:0000256" key="1">
    <source>
        <dbReference type="ARBA" id="ARBA00004651"/>
    </source>
</evidence>
<evidence type="ECO:0000256" key="9">
    <source>
        <dbReference type="SAM" id="Phobius"/>
    </source>
</evidence>
<reference evidence="10" key="1">
    <citation type="submission" date="2021-01" db="EMBL/GenBank/DDBJ databases">
        <title>Whole genome shotgun sequence of Virgisporangium aliadipatigenens NBRC 105644.</title>
        <authorList>
            <person name="Komaki H."/>
            <person name="Tamura T."/>
        </authorList>
    </citation>
    <scope>NUCLEOTIDE SEQUENCE</scope>
    <source>
        <strain evidence="10">NBRC 105644</strain>
    </source>
</reference>
<evidence type="ECO:0000256" key="2">
    <source>
        <dbReference type="ARBA" id="ARBA00022475"/>
    </source>
</evidence>
<organism evidence="10 11">
    <name type="scientific">Virgisporangium aliadipatigenens</name>
    <dbReference type="NCBI Taxonomy" id="741659"/>
    <lineage>
        <taxon>Bacteria</taxon>
        <taxon>Bacillati</taxon>
        <taxon>Actinomycetota</taxon>
        <taxon>Actinomycetes</taxon>
        <taxon>Micromonosporales</taxon>
        <taxon>Micromonosporaceae</taxon>
        <taxon>Virgisporangium</taxon>
    </lineage>
</organism>
<keyword evidence="4 9" id="KW-0812">Transmembrane</keyword>
<name>A0A8J4DPL3_9ACTN</name>
<evidence type="ECO:0000256" key="8">
    <source>
        <dbReference type="SAM" id="MobiDB-lite"/>
    </source>
</evidence>
<sequence length="443" mass="46923">MPPRTAHPVTVPSWLIVPGAALLVASFACYVQLVQAHPGVVLGGLDLAVYQGGGEAWRHGEAVYDKTFTHANLGFTYPPVTLLPFAVLSLIPHATAAKLVAVAIAAAAGLTAFLVTGVLGHRGSAGRLGLAAAATGVAIWLEPVHLSMNLGQINAFLMLLVVADFVLIGRTRWGGIGIGLATAAKLVPGLFVVYLLVTRRFREAITAGVAFVAATALGWIADPDGSNDFWIGGLFYRDDRVTSAVSTEYIYNQSLHGLTARLLPEGIAGVAWILLALLVVVGGLALARFAHRRDGEPAGMLVCAFTALLVSPIAWTHHWVWIVPALVYAADLVRRAPARLRTAVVLLPTGLLLAFLAWPLRAFAGSPLVPRGVLLYGPDLDIERPAHRTFAEALTGETYTLVALGTFAVAAGWLWRTRRTHTPTDAPGTVDPEPSDPEISAVR</sequence>
<comment type="similarity">
    <text evidence="7">Belongs to the glycosyltransferase 87 family.</text>
</comment>
<keyword evidence="11" id="KW-1185">Reference proteome</keyword>
<dbReference type="GO" id="GO:0005886">
    <property type="term" value="C:plasma membrane"/>
    <property type="evidence" value="ECO:0007669"/>
    <property type="project" value="UniProtKB-SubCell"/>
</dbReference>
<keyword evidence="5 9" id="KW-1133">Transmembrane helix</keyword>
<feature type="transmembrane region" description="Helical" evidence="9">
    <location>
        <begin position="398"/>
        <end position="415"/>
    </location>
</feature>
<protein>
    <recommendedName>
        <fullName evidence="12">DUF2029 domain-containing protein</fullName>
    </recommendedName>
</protein>
<dbReference type="Pfam" id="PF09594">
    <property type="entry name" value="GT87"/>
    <property type="match status" value="1"/>
</dbReference>
<gene>
    <name evidence="10" type="ORF">Val02_25100</name>
</gene>
<evidence type="ECO:0000313" key="11">
    <source>
        <dbReference type="Proteomes" id="UP000619260"/>
    </source>
</evidence>
<keyword evidence="6 9" id="KW-0472">Membrane</keyword>
<dbReference type="InterPro" id="IPR018584">
    <property type="entry name" value="GT87"/>
</dbReference>
<evidence type="ECO:0000256" key="7">
    <source>
        <dbReference type="ARBA" id="ARBA00024033"/>
    </source>
</evidence>